<accession>A0A1I1GLH4</accession>
<evidence type="ECO:0000256" key="8">
    <source>
        <dbReference type="SAM" id="Phobius"/>
    </source>
</evidence>
<evidence type="ECO:0000256" key="2">
    <source>
        <dbReference type="ARBA" id="ARBA00010110"/>
    </source>
</evidence>
<proteinExistence type="inferred from homology"/>
<dbReference type="RefSeq" id="WP_091961495.1">
    <property type="nucleotide sequence ID" value="NZ_FOLH01000003.1"/>
</dbReference>
<dbReference type="EMBL" id="FOLH01000003">
    <property type="protein sequence ID" value="SFC12617.1"/>
    <property type="molecule type" value="Genomic_DNA"/>
</dbReference>
<feature type="transmembrane region" description="Helical" evidence="8">
    <location>
        <begin position="68"/>
        <end position="90"/>
    </location>
</feature>
<name>A0A1I1GLH4_9GAMM</name>
<comment type="subcellular location">
    <subcellularLocation>
        <location evidence="1">Cell membrane</location>
        <topology evidence="1">Multi-pass membrane protein</topology>
    </subcellularLocation>
</comment>
<dbReference type="PROSITE" id="PS51257">
    <property type="entry name" value="PROKAR_LIPOPROTEIN"/>
    <property type="match status" value="1"/>
</dbReference>
<dbReference type="AlphaFoldDB" id="A0A1I1GLH4"/>
<evidence type="ECO:0000256" key="7">
    <source>
        <dbReference type="ARBA" id="ARBA00023136"/>
    </source>
</evidence>
<keyword evidence="10" id="KW-1185">Reference proteome</keyword>
<evidence type="ECO:0000313" key="10">
    <source>
        <dbReference type="Proteomes" id="UP000199058"/>
    </source>
</evidence>
<feature type="transmembrane region" description="Helical" evidence="8">
    <location>
        <begin position="96"/>
        <end position="115"/>
    </location>
</feature>
<keyword evidence="3" id="KW-0813">Transport</keyword>
<evidence type="ECO:0000256" key="4">
    <source>
        <dbReference type="ARBA" id="ARBA00022475"/>
    </source>
</evidence>
<feature type="transmembrane region" description="Helical" evidence="8">
    <location>
        <begin position="287"/>
        <end position="309"/>
    </location>
</feature>
<keyword evidence="5 8" id="KW-0812">Transmembrane</keyword>
<feature type="transmembrane region" description="Helical" evidence="8">
    <location>
        <begin position="261"/>
        <end position="281"/>
    </location>
</feature>
<dbReference type="GO" id="GO:0015105">
    <property type="term" value="F:arsenite transmembrane transporter activity"/>
    <property type="evidence" value="ECO:0007669"/>
    <property type="project" value="TreeGrafter"/>
</dbReference>
<feature type="transmembrane region" description="Helical" evidence="8">
    <location>
        <begin position="127"/>
        <end position="148"/>
    </location>
</feature>
<protein>
    <submittedName>
        <fullName evidence="9">Arsenite efflux pump ArsB, ACR3 family</fullName>
    </submittedName>
</protein>
<feature type="transmembrane region" description="Helical" evidence="8">
    <location>
        <begin position="229"/>
        <end position="249"/>
    </location>
</feature>
<dbReference type="Pfam" id="PF01758">
    <property type="entry name" value="SBF"/>
    <property type="match status" value="1"/>
</dbReference>
<dbReference type="InterPro" id="IPR002657">
    <property type="entry name" value="BilAc:Na_symport/Acr3"/>
</dbReference>
<dbReference type="PANTHER" id="PTHR43057:SF1">
    <property type="entry name" value="ARSENICAL-RESISTANCE PROTEIN 3"/>
    <property type="match status" value="1"/>
</dbReference>
<keyword evidence="7 8" id="KW-0472">Membrane</keyword>
<feature type="transmembrane region" description="Helical" evidence="8">
    <location>
        <begin position="196"/>
        <end position="217"/>
    </location>
</feature>
<feature type="transmembrane region" description="Helical" evidence="8">
    <location>
        <begin position="12"/>
        <end position="32"/>
    </location>
</feature>
<evidence type="ECO:0000256" key="1">
    <source>
        <dbReference type="ARBA" id="ARBA00004651"/>
    </source>
</evidence>
<keyword evidence="4" id="KW-1003">Cell membrane</keyword>
<dbReference type="PANTHER" id="PTHR43057">
    <property type="entry name" value="ARSENITE EFFLUX TRANSPORTER"/>
    <property type="match status" value="1"/>
</dbReference>
<feature type="transmembrane region" description="Helical" evidence="8">
    <location>
        <begin position="38"/>
        <end position="56"/>
    </location>
</feature>
<keyword evidence="6 8" id="KW-1133">Transmembrane helix</keyword>
<reference evidence="9 10" key="1">
    <citation type="submission" date="2016-10" db="EMBL/GenBank/DDBJ databases">
        <authorList>
            <person name="de Groot N.N."/>
        </authorList>
    </citation>
    <scope>NUCLEOTIDE SEQUENCE [LARGE SCALE GENOMIC DNA]</scope>
    <source>
        <strain evidence="9 10">DSM 18438</strain>
    </source>
</reference>
<feature type="transmembrane region" description="Helical" evidence="8">
    <location>
        <begin position="163"/>
        <end position="184"/>
    </location>
</feature>
<dbReference type="InterPro" id="IPR038770">
    <property type="entry name" value="Na+/solute_symporter_sf"/>
</dbReference>
<dbReference type="OrthoDB" id="3254016at2"/>
<evidence type="ECO:0000256" key="5">
    <source>
        <dbReference type="ARBA" id="ARBA00022692"/>
    </source>
</evidence>
<organism evidence="9 10">
    <name type="scientific">Marinospirillum celere</name>
    <dbReference type="NCBI Taxonomy" id="1122252"/>
    <lineage>
        <taxon>Bacteria</taxon>
        <taxon>Pseudomonadati</taxon>
        <taxon>Pseudomonadota</taxon>
        <taxon>Gammaproteobacteria</taxon>
        <taxon>Oceanospirillales</taxon>
        <taxon>Oceanospirillaceae</taxon>
        <taxon>Marinospirillum</taxon>
    </lineage>
</organism>
<dbReference type="InterPro" id="IPR004706">
    <property type="entry name" value="Arsenical-R_Acr3"/>
</dbReference>
<dbReference type="Gene3D" id="1.20.1530.20">
    <property type="match status" value="1"/>
</dbReference>
<dbReference type="GO" id="GO:0015104">
    <property type="term" value="F:antimonite transmembrane transporter activity"/>
    <property type="evidence" value="ECO:0007669"/>
    <property type="project" value="TreeGrafter"/>
</dbReference>
<evidence type="ECO:0000313" key="9">
    <source>
        <dbReference type="EMBL" id="SFC12617.1"/>
    </source>
</evidence>
<dbReference type="GO" id="GO:0015297">
    <property type="term" value="F:antiporter activity"/>
    <property type="evidence" value="ECO:0007669"/>
    <property type="project" value="InterPro"/>
</dbReference>
<dbReference type="Proteomes" id="UP000199058">
    <property type="component" value="Unassembled WGS sequence"/>
</dbReference>
<evidence type="ECO:0000256" key="6">
    <source>
        <dbReference type="ARBA" id="ARBA00022989"/>
    </source>
</evidence>
<dbReference type="STRING" id="1122252.SAMN05660443_1518"/>
<gene>
    <name evidence="9" type="ORF">SAMN05660443_1518</name>
</gene>
<evidence type="ECO:0000256" key="3">
    <source>
        <dbReference type="ARBA" id="ARBA00022448"/>
    </source>
</evidence>
<comment type="similarity">
    <text evidence="2">Belongs to the arsenical resistance-3 (ACR3) (TC 2.A.59) family.</text>
</comment>
<sequence>MQRISLERHQVWIYLTAIGCGLLLGQQQPALSHLAEPLLWPALILLLYTTFVQVPLLHLRAAFHDRRFMLAALLGNFLLLPLLVWLLIQWLPDNPILRLGVLLVLLMPCTDWFITFTQLGKGSSAHALALAPILLLLQLLLLPVYIWLLGDLDQSLSGLGQQLLPALLVILLPLLLAAITERWMEKQPQRLVWREHLGWGPVPLLAGVIFLVASIQASEVLEVIQLLPHLVPVFIAFLLLAPLLAKALTNLLRLPQAQGRTLAFSFGTRNSFVVLPLALALPAGWELVALVVVLQSLIELLGMIVYLWWMPRLLTQK</sequence>
<dbReference type="GO" id="GO:0005886">
    <property type="term" value="C:plasma membrane"/>
    <property type="evidence" value="ECO:0007669"/>
    <property type="project" value="UniProtKB-SubCell"/>
</dbReference>